<dbReference type="Pfam" id="PF00171">
    <property type="entry name" value="Aldedh"/>
    <property type="match status" value="1"/>
</dbReference>
<keyword evidence="4" id="KW-0520">NAD</keyword>
<dbReference type="PANTHER" id="PTHR43866">
    <property type="entry name" value="MALONATE-SEMIALDEHYDE DEHYDROGENASE"/>
    <property type="match status" value="1"/>
</dbReference>
<dbReference type="EMBL" id="CP139781">
    <property type="protein sequence ID" value="WRQ87838.1"/>
    <property type="molecule type" value="Genomic_DNA"/>
</dbReference>
<dbReference type="Gene3D" id="3.40.309.10">
    <property type="entry name" value="Aldehyde Dehydrogenase, Chain A, domain 2"/>
    <property type="match status" value="1"/>
</dbReference>
<dbReference type="NCBIfam" id="TIGR01722">
    <property type="entry name" value="MMSDH"/>
    <property type="match status" value="1"/>
</dbReference>
<dbReference type="Proteomes" id="UP000738431">
    <property type="component" value="Chromosome"/>
</dbReference>
<evidence type="ECO:0000256" key="3">
    <source>
        <dbReference type="ARBA" id="ARBA00023002"/>
    </source>
</evidence>
<keyword evidence="3 6" id="KW-0560">Oxidoreductase</keyword>
<evidence type="ECO:0000256" key="2">
    <source>
        <dbReference type="ARBA" id="ARBA00013048"/>
    </source>
</evidence>
<evidence type="ECO:0000313" key="7">
    <source>
        <dbReference type="Proteomes" id="UP000738431"/>
    </source>
</evidence>
<dbReference type="InterPro" id="IPR016160">
    <property type="entry name" value="Ald_DH_CS_CYS"/>
</dbReference>
<keyword evidence="7" id="KW-1185">Reference proteome</keyword>
<dbReference type="PANTHER" id="PTHR43866:SF3">
    <property type="entry name" value="METHYLMALONATE-SEMIALDEHYDE DEHYDROGENASE [ACYLATING], MITOCHONDRIAL"/>
    <property type="match status" value="1"/>
</dbReference>
<protein>
    <recommendedName>
        <fullName evidence="2">methylmalonate-semialdehyde dehydrogenase (CoA acylating)</fullName>
        <ecNumber evidence="2">1.2.1.27</ecNumber>
    </recommendedName>
</protein>
<dbReference type="InterPro" id="IPR010061">
    <property type="entry name" value="MeMal-semiAld_DH"/>
</dbReference>
<dbReference type="GO" id="GO:0016491">
    <property type="term" value="F:oxidoreductase activity"/>
    <property type="evidence" value="ECO:0007669"/>
    <property type="project" value="UniProtKB-KW"/>
</dbReference>
<organism evidence="6 7">
    <name type="scientific">Actomonas aquatica</name>
    <dbReference type="NCBI Taxonomy" id="2866162"/>
    <lineage>
        <taxon>Bacteria</taxon>
        <taxon>Pseudomonadati</taxon>
        <taxon>Verrucomicrobiota</taxon>
        <taxon>Opitutia</taxon>
        <taxon>Opitutales</taxon>
        <taxon>Opitutaceae</taxon>
        <taxon>Actomonas</taxon>
    </lineage>
</organism>
<evidence type="ECO:0000256" key="1">
    <source>
        <dbReference type="ARBA" id="ARBA00009986"/>
    </source>
</evidence>
<evidence type="ECO:0000259" key="5">
    <source>
        <dbReference type="Pfam" id="PF00171"/>
    </source>
</evidence>
<reference evidence="6 7" key="1">
    <citation type="submission" date="2023-12" db="EMBL/GenBank/DDBJ databases">
        <title>Description of an unclassified Opitutus bacterium of Verrucomicrobiota.</title>
        <authorList>
            <person name="Zhang D.-F."/>
        </authorList>
    </citation>
    <scope>NUCLEOTIDE SEQUENCE [LARGE SCALE GENOMIC DNA]</scope>
    <source>
        <strain evidence="6 7">WL0086</strain>
    </source>
</reference>
<gene>
    <name evidence="6" type="ORF">K1X11_000350</name>
</gene>
<dbReference type="PROSITE" id="PS00070">
    <property type="entry name" value="ALDEHYDE_DEHYDR_CYS"/>
    <property type="match status" value="1"/>
</dbReference>
<dbReference type="InterPro" id="IPR016161">
    <property type="entry name" value="Ald_DH/histidinol_DH"/>
</dbReference>
<feature type="domain" description="Aldehyde dehydrogenase" evidence="5">
    <location>
        <begin position="17"/>
        <end position="482"/>
    </location>
</feature>
<dbReference type="EC" id="1.2.1.27" evidence="2"/>
<sequence length="498" mass="53650">MSDQSPPLVPAYIDGEWINYSDLPRTPVFNPSLGEVIAEVPTGGSSEVDAAVAAARAAFPAWEATPVVERARVMFRYRALLEQHFDEIARLICREHGKTYAEARGDLYRGYEVVELACGAPSLLMGEVLPNIARGIDGELARHPLGVCVGITPFNFPAMIPLWMFPLALVCGNTFVLKPSERVPLTAVRLTELLIEAGLPHGVFNLVHGGADSVDALLKHPDVRAVSFVGSTPIARHIYTTATAHGKRVQANGGAKNYVVVMPDADIPKTVEAVMNAAFGCAGERCMAGSSVLTVGDRGQKLMPELQRAARELSVGRTDVETQPGMGALITQAHLDRVRDLVDSGEQSGGRVIADGRAVRVPDAPNGFYLGPTIVDDVQNDMRLAREEVFGPVLNVMHMHDLDAAIAQANASAYGNGAVIFTRSGGAAREFQHRVNAGMIGINVGVPAPMAMFPFSGWNDSFFGDQPMQGRGGILFYTQPKVTTSRWFHADEGDIWRK</sequence>
<comment type="similarity">
    <text evidence="1">Belongs to the aldehyde dehydrogenase family.</text>
</comment>
<dbReference type="CDD" id="cd07085">
    <property type="entry name" value="ALDH_F6_MMSDH"/>
    <property type="match status" value="1"/>
</dbReference>
<dbReference type="InterPro" id="IPR016163">
    <property type="entry name" value="Ald_DH_C"/>
</dbReference>
<dbReference type="SUPFAM" id="SSF53720">
    <property type="entry name" value="ALDH-like"/>
    <property type="match status" value="1"/>
</dbReference>
<evidence type="ECO:0000256" key="4">
    <source>
        <dbReference type="ARBA" id="ARBA00023027"/>
    </source>
</evidence>
<evidence type="ECO:0000313" key="6">
    <source>
        <dbReference type="EMBL" id="WRQ87838.1"/>
    </source>
</evidence>
<dbReference type="Gene3D" id="3.40.605.10">
    <property type="entry name" value="Aldehyde Dehydrogenase, Chain A, domain 1"/>
    <property type="match status" value="1"/>
</dbReference>
<accession>A0ABZ1C821</accession>
<proteinExistence type="inferred from homology"/>
<dbReference type="RefSeq" id="WP_221029120.1">
    <property type="nucleotide sequence ID" value="NZ_CP139781.1"/>
</dbReference>
<dbReference type="InterPro" id="IPR016162">
    <property type="entry name" value="Ald_DH_N"/>
</dbReference>
<dbReference type="InterPro" id="IPR015590">
    <property type="entry name" value="Aldehyde_DH_dom"/>
</dbReference>
<name>A0ABZ1C821_9BACT</name>